<dbReference type="PROSITE" id="PS50046">
    <property type="entry name" value="PHYTOCHROME_2"/>
    <property type="match status" value="2"/>
</dbReference>
<name>A0A9X5E300_9CYAN</name>
<dbReference type="FunFam" id="1.10.287.950:FF:000001">
    <property type="entry name" value="Methyl-accepting chemotaxis sensory transducer"/>
    <property type="match status" value="1"/>
</dbReference>
<dbReference type="InterPro" id="IPR003018">
    <property type="entry name" value="GAF"/>
</dbReference>
<dbReference type="Pfam" id="PF17202">
    <property type="entry name" value="sCache_3_3"/>
    <property type="match status" value="1"/>
</dbReference>
<dbReference type="PROSITE" id="PS50885">
    <property type="entry name" value="HAMP"/>
    <property type="match status" value="2"/>
</dbReference>
<dbReference type="SMART" id="SM00065">
    <property type="entry name" value="GAF"/>
    <property type="match status" value="2"/>
</dbReference>
<reference evidence="16 17" key="1">
    <citation type="journal article" date="2015" name="Genome Announc.">
        <title>Draft Genome Sequence of the Terrestrial Cyanobacterium Scytonema millei VB511283, Isolated from Eastern India.</title>
        <authorList>
            <person name="Sen D."/>
            <person name="Chandrababunaidu M.M."/>
            <person name="Singh D."/>
            <person name="Sanghi N."/>
            <person name="Ghorai A."/>
            <person name="Mishra G.P."/>
            <person name="Madduluri M."/>
            <person name="Adhikary S.P."/>
            <person name="Tripathy S."/>
        </authorList>
    </citation>
    <scope>NUCLEOTIDE SEQUENCE [LARGE SCALE GENOMIC DNA]</scope>
    <source>
        <strain evidence="16 17">VB511283</strain>
    </source>
</reference>
<feature type="domain" description="Phytochrome chromophore attachment site" evidence="13">
    <location>
        <begin position="682"/>
        <end position="820"/>
    </location>
</feature>
<organism evidence="16 17">
    <name type="scientific">Scytonema millei VB511283</name>
    <dbReference type="NCBI Taxonomy" id="1245923"/>
    <lineage>
        <taxon>Bacteria</taxon>
        <taxon>Bacillati</taxon>
        <taxon>Cyanobacteriota</taxon>
        <taxon>Cyanophyceae</taxon>
        <taxon>Nostocales</taxon>
        <taxon>Scytonemataceae</taxon>
        <taxon>Scytonema</taxon>
    </lineage>
</organism>
<comment type="similarity">
    <text evidence="8">Belongs to the methyl-accepting chemotaxis (MCP) protein family.</text>
</comment>
<evidence type="ECO:0000256" key="8">
    <source>
        <dbReference type="ARBA" id="ARBA00029447"/>
    </source>
</evidence>
<feature type="domain" description="HAMP" evidence="15">
    <location>
        <begin position="432"/>
        <end position="486"/>
    </location>
</feature>
<dbReference type="RefSeq" id="WP_039714909.1">
    <property type="nucleotide sequence ID" value="NZ_JTJC03000001.1"/>
</dbReference>
<evidence type="ECO:0000259" key="15">
    <source>
        <dbReference type="PROSITE" id="PS50885"/>
    </source>
</evidence>
<dbReference type="SUPFAM" id="SSF55781">
    <property type="entry name" value="GAF domain-like"/>
    <property type="match status" value="2"/>
</dbReference>
<dbReference type="SUPFAM" id="SSF58104">
    <property type="entry name" value="Methyl-accepting chemotaxis protein (MCP) signaling domain"/>
    <property type="match status" value="1"/>
</dbReference>
<feature type="coiled-coil region" evidence="10">
    <location>
        <begin position="1039"/>
        <end position="1073"/>
    </location>
</feature>
<evidence type="ECO:0000256" key="2">
    <source>
        <dbReference type="ARBA" id="ARBA00022475"/>
    </source>
</evidence>
<evidence type="ECO:0000256" key="6">
    <source>
        <dbReference type="ARBA" id="ARBA00023136"/>
    </source>
</evidence>
<feature type="domain" description="HAMP" evidence="15">
    <location>
        <begin position="839"/>
        <end position="890"/>
    </location>
</feature>
<dbReference type="CDD" id="cd11386">
    <property type="entry name" value="MCP_signal"/>
    <property type="match status" value="1"/>
</dbReference>
<evidence type="ECO:0000313" key="17">
    <source>
        <dbReference type="Proteomes" id="UP000031532"/>
    </source>
</evidence>
<dbReference type="PANTHER" id="PTHR32089">
    <property type="entry name" value="METHYL-ACCEPTING CHEMOTAXIS PROTEIN MCPB"/>
    <property type="match status" value="1"/>
</dbReference>
<dbReference type="PROSITE" id="PS50111">
    <property type="entry name" value="CHEMOTAXIS_TRANSDUC_2"/>
    <property type="match status" value="1"/>
</dbReference>
<dbReference type="PRINTS" id="PR00260">
    <property type="entry name" value="CHEMTRNSDUCR"/>
</dbReference>
<feature type="domain" description="Phytochrome chromophore attachment site" evidence="13">
    <location>
        <begin position="510"/>
        <end position="646"/>
    </location>
</feature>
<dbReference type="InterPro" id="IPR029016">
    <property type="entry name" value="GAF-like_dom_sf"/>
</dbReference>
<sequence length="1168" mass="127599">MLNSRLKQTSQVSNSEVKTSSQPPRSPQKSAIGKQRRDRPWNNFSFRTKLTLLLMLSAALPIVVVTQRNAAVTRQREIQNAQTFLQKAQASFLSNYATWVVTESATEANTIAEVVQAMKVDLRDGQQIVTQRQFLNTFLGKFSVTDGSGSVEKNIRVIVDADGKTVAQSIRTLSEEYLNLAVDKVELNPPYRRVSLPNGINLGDVPIVQHALRSGKVLSGLELINSNVLKRLGQDKQANIGIRPQPTAGLPLSKQPSSNGTYNIDAGKMGLVGMAVQPILAGKKVVGAVIVGSVINQAPGQVDSFKDFEKVSLSTIFAQDWRVTTTVPYTDGKSRAIGTRAAREVAQTVLDRGQEFNGQTNILGQTYLTAYSPLYDHEKILHPDKAKPVGMAFVGTPLDEIEAHIREQQLFAYGVSGGMLLLIGLVAIPVAGSFSRPLKRLASFAQQIGIGETATRLEETSDRHDEIGILSQELNQMAANIEANLEARRQEAKYAQFFGDLAAKTRDFQTVEDVLAHIVKATRDALQVERVVVYRFHPDWSGIVVAEAAIPGLPSCLNTTIADTCMQANKAEEYKKGRVRAIDDIYRAGFTDCHVQLLERLKIKANLVAPIIKNDELFGLVFAQYCSKSHRWEQAEINFLERLGLQLGSSLQRLDLLQEQQDEAKRSELLKDITLKIAQINNLQDVLNVATDNIRQAIATDRVVIYGLDPTNWKGTIIAESVANGFPVAMGAEIEDPCLRKGQVERYKKGQVTSISDIYKEPRVTACYRKQLEQFSVKANLVAPIVQGDRLFGLLIAHQCSSARVWQQQEMDFFRQLATQIGYALDRASLLEQQKNAREFMQQRALELLMEVDPVSRGDLTVRANVTEDEIGTIADSYNATINSLRKIVTQVQTAAQQVASTTTSSERSVGELSQEALRQTEVMTAALERIQQMSNSIRAVAASASQAEAVVQQATQTVAVGGTTMNRTVEGMMAIRDTVTTTSKKVKQLGESSQKISKVVNLIGRFAAQTNLLALKASIEAARAGEEGRGFAVLADEVRVLARQSAEATAEIESLIANIQAETNEVVAAMEAGTEQVVSGTKLVDETRQSLNQIATASQQIGELVAAIASAAILQSQTSEVVTATMTDVVAIADRTSNEATVVSSSFRELSALAQELQASVSQFKVS</sequence>
<dbReference type="Proteomes" id="UP000031532">
    <property type="component" value="Unassembled WGS sequence"/>
</dbReference>
<dbReference type="EMBL" id="JTJC03000001">
    <property type="protein sequence ID" value="NHC33289.1"/>
    <property type="molecule type" value="Genomic_DNA"/>
</dbReference>
<dbReference type="Pfam" id="PF00672">
    <property type="entry name" value="HAMP"/>
    <property type="match status" value="2"/>
</dbReference>
<keyword evidence="10" id="KW-0175">Coiled coil</keyword>
<proteinExistence type="inferred from homology"/>
<dbReference type="InterPro" id="IPR029151">
    <property type="entry name" value="Sensor-like_sf"/>
</dbReference>
<keyword evidence="7 9" id="KW-0807">Transducer</keyword>
<evidence type="ECO:0000313" key="16">
    <source>
        <dbReference type="EMBL" id="NHC33289.1"/>
    </source>
</evidence>
<dbReference type="InterPro" id="IPR033463">
    <property type="entry name" value="sCache_3"/>
</dbReference>
<feature type="domain" description="Methyl-accepting transducer" evidence="14">
    <location>
        <begin position="895"/>
        <end position="1131"/>
    </location>
</feature>
<evidence type="ECO:0000256" key="7">
    <source>
        <dbReference type="ARBA" id="ARBA00023224"/>
    </source>
</evidence>
<accession>A0A9X5E300</accession>
<dbReference type="OrthoDB" id="419276at2"/>
<keyword evidence="6 12" id="KW-0472">Membrane</keyword>
<comment type="subcellular location">
    <subcellularLocation>
        <location evidence="1">Cell membrane</location>
        <topology evidence="1">Multi-pass membrane protein</topology>
    </subcellularLocation>
</comment>
<evidence type="ECO:0000259" key="13">
    <source>
        <dbReference type="PROSITE" id="PS50046"/>
    </source>
</evidence>
<evidence type="ECO:0000256" key="10">
    <source>
        <dbReference type="SAM" id="Coils"/>
    </source>
</evidence>
<dbReference type="Gene3D" id="3.30.450.40">
    <property type="match status" value="2"/>
</dbReference>
<dbReference type="SMART" id="SM00283">
    <property type="entry name" value="MA"/>
    <property type="match status" value="1"/>
</dbReference>
<dbReference type="GO" id="GO:0006935">
    <property type="term" value="P:chemotaxis"/>
    <property type="evidence" value="ECO:0007669"/>
    <property type="project" value="InterPro"/>
</dbReference>
<dbReference type="PANTHER" id="PTHR32089:SF114">
    <property type="entry name" value="METHYL-ACCEPTING CHEMOTAXIS PROTEIN MCPB"/>
    <property type="match status" value="1"/>
</dbReference>
<dbReference type="InterPro" id="IPR004090">
    <property type="entry name" value="Chemotax_Me-accpt_rcpt"/>
</dbReference>
<evidence type="ECO:0000256" key="4">
    <source>
        <dbReference type="ARBA" id="ARBA00022692"/>
    </source>
</evidence>
<dbReference type="InterPro" id="IPR016132">
    <property type="entry name" value="Phyto_chromo_attachment"/>
</dbReference>
<evidence type="ECO:0000256" key="1">
    <source>
        <dbReference type="ARBA" id="ARBA00004651"/>
    </source>
</evidence>
<dbReference type="GO" id="GO:0005886">
    <property type="term" value="C:plasma membrane"/>
    <property type="evidence" value="ECO:0007669"/>
    <property type="project" value="UniProtKB-SubCell"/>
</dbReference>
<feature type="region of interest" description="Disordered" evidence="11">
    <location>
        <begin position="1"/>
        <end position="38"/>
    </location>
</feature>
<dbReference type="SUPFAM" id="SSF158472">
    <property type="entry name" value="HAMP domain-like"/>
    <property type="match status" value="1"/>
</dbReference>
<keyword evidence="17" id="KW-1185">Reference proteome</keyword>
<evidence type="ECO:0000256" key="9">
    <source>
        <dbReference type="PROSITE-ProRule" id="PRU00284"/>
    </source>
</evidence>
<evidence type="ECO:0000256" key="3">
    <source>
        <dbReference type="ARBA" id="ARBA00022500"/>
    </source>
</evidence>
<dbReference type="Pfam" id="PF00015">
    <property type="entry name" value="MCPsignal"/>
    <property type="match status" value="1"/>
</dbReference>
<gene>
    <name evidence="16" type="ORF">QH73_0001175</name>
</gene>
<dbReference type="SUPFAM" id="SSF103190">
    <property type="entry name" value="Sensory domain-like"/>
    <property type="match status" value="1"/>
</dbReference>
<keyword evidence="4 12" id="KW-0812">Transmembrane</keyword>
<evidence type="ECO:0000256" key="12">
    <source>
        <dbReference type="SAM" id="Phobius"/>
    </source>
</evidence>
<keyword evidence="3" id="KW-0145">Chemotaxis</keyword>
<feature type="transmembrane region" description="Helical" evidence="12">
    <location>
        <begin position="44"/>
        <end position="65"/>
    </location>
</feature>
<keyword evidence="5 12" id="KW-1133">Transmembrane helix</keyword>
<feature type="transmembrane region" description="Helical" evidence="12">
    <location>
        <begin position="410"/>
        <end position="431"/>
    </location>
</feature>
<keyword evidence="2" id="KW-1003">Cell membrane</keyword>
<evidence type="ECO:0000259" key="14">
    <source>
        <dbReference type="PROSITE" id="PS50111"/>
    </source>
</evidence>
<evidence type="ECO:0000256" key="5">
    <source>
        <dbReference type="ARBA" id="ARBA00022989"/>
    </source>
</evidence>
<dbReference type="AlphaFoldDB" id="A0A9X5E300"/>
<dbReference type="InterPro" id="IPR004089">
    <property type="entry name" value="MCPsignal_dom"/>
</dbReference>
<protein>
    <submittedName>
        <fullName evidence="16">GAF domain-containing protein</fullName>
    </submittedName>
</protein>
<dbReference type="InterPro" id="IPR003660">
    <property type="entry name" value="HAMP_dom"/>
</dbReference>
<dbReference type="GO" id="GO:0007165">
    <property type="term" value="P:signal transduction"/>
    <property type="evidence" value="ECO:0007669"/>
    <property type="project" value="UniProtKB-KW"/>
</dbReference>
<dbReference type="GO" id="GO:0004888">
    <property type="term" value="F:transmembrane signaling receptor activity"/>
    <property type="evidence" value="ECO:0007669"/>
    <property type="project" value="InterPro"/>
</dbReference>
<dbReference type="SMART" id="SM00304">
    <property type="entry name" value="HAMP"/>
    <property type="match status" value="2"/>
</dbReference>
<feature type="compositionally biased region" description="Polar residues" evidence="11">
    <location>
        <begin position="1"/>
        <end position="29"/>
    </location>
</feature>
<dbReference type="Gene3D" id="1.10.287.950">
    <property type="entry name" value="Methyl-accepting chemotaxis protein"/>
    <property type="match status" value="1"/>
</dbReference>
<evidence type="ECO:0000256" key="11">
    <source>
        <dbReference type="SAM" id="MobiDB-lite"/>
    </source>
</evidence>
<dbReference type="Pfam" id="PF01590">
    <property type="entry name" value="GAF"/>
    <property type="match status" value="2"/>
</dbReference>
<comment type="caution">
    <text evidence="16">The sequence shown here is derived from an EMBL/GenBank/DDBJ whole genome shotgun (WGS) entry which is preliminary data.</text>
</comment>
<dbReference type="Gene3D" id="6.10.340.10">
    <property type="match status" value="1"/>
</dbReference>
<dbReference type="CDD" id="cd06225">
    <property type="entry name" value="HAMP"/>
    <property type="match status" value="2"/>
</dbReference>